<feature type="region of interest" description="Disordered" evidence="1">
    <location>
        <begin position="112"/>
        <end position="239"/>
    </location>
</feature>
<evidence type="ECO:0000256" key="2">
    <source>
        <dbReference type="SAM" id="Phobius"/>
    </source>
</evidence>
<proteinExistence type="predicted"/>
<feature type="compositionally biased region" description="Pro residues" evidence="1">
    <location>
        <begin position="116"/>
        <end position="137"/>
    </location>
</feature>
<evidence type="ECO:0000313" key="3">
    <source>
        <dbReference type="EMBL" id="SNT31981.1"/>
    </source>
</evidence>
<keyword evidence="2" id="KW-1133">Transmembrane helix</keyword>
<dbReference type="Gene3D" id="3.30.1150.10">
    <property type="match status" value="1"/>
</dbReference>
<dbReference type="PANTHER" id="PTHR23330">
    <property type="entry name" value="P300 TRANSCRIPTIONAL COFACTOR JMY-RELATED"/>
    <property type="match status" value="1"/>
</dbReference>
<keyword evidence="2" id="KW-0472">Membrane</keyword>
<dbReference type="Pfam" id="PF13103">
    <property type="entry name" value="TonB_2"/>
    <property type="match status" value="1"/>
</dbReference>
<sequence length="348" mass="38131">MPELETPPNPVPPPPPSDKPAPIKLRTGRFGELEEHELIHLIDTLDDERSRARFRESIYISIFVYIILTWLAVYGVRWLPHGPRIANAPIKEEHESNMMANLSVPKDLQKELARHPAPPTPKPAPPVDTPQPAPAPQPQQQAPQQPQRPQPQAPQQPQQPPPPQNTRPTPTPPTPAPAPQPQQQAMVDAPRPSFQQPNQSPGKAIEQAAREAARNQQTGGGAYSPNISGGGRAPLGSGAEILTDTQGVDFGPYMRRAKSDIYRNWQPLIPESVYPPISKHGVLAIRMTILSGGKIGSMTLETTSGDVALNRAAWSAITSEGTFPPLPKEFPGPSIDIRWTFFYNQTPQ</sequence>
<dbReference type="Proteomes" id="UP000198356">
    <property type="component" value="Unassembled WGS sequence"/>
</dbReference>
<organism evidence="3 4">
    <name type="scientific">Granulicella rosea</name>
    <dbReference type="NCBI Taxonomy" id="474952"/>
    <lineage>
        <taxon>Bacteria</taxon>
        <taxon>Pseudomonadati</taxon>
        <taxon>Acidobacteriota</taxon>
        <taxon>Terriglobia</taxon>
        <taxon>Terriglobales</taxon>
        <taxon>Acidobacteriaceae</taxon>
        <taxon>Granulicella</taxon>
    </lineage>
</organism>
<accession>A0A239LND0</accession>
<dbReference type="PRINTS" id="PR01217">
    <property type="entry name" value="PRICHEXTENSN"/>
</dbReference>
<dbReference type="RefSeq" id="WP_089409775.1">
    <property type="nucleotide sequence ID" value="NZ_FZOU01000007.1"/>
</dbReference>
<gene>
    <name evidence="3" type="ORF">SAMN05421770_107162</name>
</gene>
<feature type="compositionally biased region" description="Pro residues" evidence="1">
    <location>
        <begin position="1"/>
        <end position="19"/>
    </location>
</feature>
<evidence type="ECO:0000313" key="4">
    <source>
        <dbReference type="Proteomes" id="UP000198356"/>
    </source>
</evidence>
<evidence type="ECO:0000256" key="1">
    <source>
        <dbReference type="SAM" id="MobiDB-lite"/>
    </source>
</evidence>
<dbReference type="AlphaFoldDB" id="A0A239LND0"/>
<feature type="transmembrane region" description="Helical" evidence="2">
    <location>
        <begin position="58"/>
        <end position="79"/>
    </location>
</feature>
<reference evidence="3 4" key="1">
    <citation type="submission" date="2017-06" db="EMBL/GenBank/DDBJ databases">
        <authorList>
            <person name="Kim H.J."/>
            <person name="Triplett B.A."/>
        </authorList>
    </citation>
    <scope>NUCLEOTIDE SEQUENCE [LARGE SCALE GENOMIC DNA]</scope>
    <source>
        <strain evidence="3 4">DSM 18704</strain>
    </source>
</reference>
<name>A0A239LND0_9BACT</name>
<protein>
    <submittedName>
        <fullName evidence="3">TonB family C-terminal domain-containing protein</fullName>
    </submittedName>
</protein>
<dbReference type="SUPFAM" id="SSF74653">
    <property type="entry name" value="TolA/TonB C-terminal domain"/>
    <property type="match status" value="1"/>
</dbReference>
<feature type="region of interest" description="Disordered" evidence="1">
    <location>
        <begin position="1"/>
        <end position="22"/>
    </location>
</feature>
<feature type="compositionally biased region" description="Gly residues" evidence="1">
    <location>
        <begin position="218"/>
        <end position="233"/>
    </location>
</feature>
<dbReference type="EMBL" id="FZOU01000007">
    <property type="protein sequence ID" value="SNT31981.1"/>
    <property type="molecule type" value="Genomic_DNA"/>
</dbReference>
<dbReference type="PANTHER" id="PTHR23330:SF9">
    <property type="entry name" value="PROLINE-RICH PROTEIN 11"/>
    <property type="match status" value="1"/>
</dbReference>
<dbReference type="OrthoDB" id="120429at2"/>
<feature type="compositionally biased region" description="Pro residues" evidence="1">
    <location>
        <begin position="146"/>
        <end position="180"/>
    </location>
</feature>
<keyword evidence="4" id="KW-1185">Reference proteome</keyword>
<keyword evidence="2" id="KW-0812">Transmembrane</keyword>